<proteinExistence type="predicted"/>
<name>A0A8H6RFE1_9PEZI</name>
<dbReference type="OrthoDB" id="10350235at2759"/>
<sequence>MFSKQAMLSTALTMALSASADVVSDQQSTFTGVNAGPSATTWIHSVIPEATSKVITAIAPQELNKDHVATVLRADPCDTVLAVTCTATGPGQACAGQIPGQSTIMNIGPTGFELDFATQISGTSYSVTQTCDLYGPLSKKRPIGQATSANCHKTTKALHPGGAQVDTVVWEVITQLPTATITIDRNADDLPDPTATCDEKVDRDLTSTKNAAAPTSVPEVYKVLVPVGAALAAGVGAMV</sequence>
<evidence type="ECO:0000256" key="1">
    <source>
        <dbReference type="SAM" id="SignalP"/>
    </source>
</evidence>
<keyword evidence="3" id="KW-1185">Reference proteome</keyword>
<gene>
    <name evidence="2" type="ORF">HII31_08253</name>
</gene>
<feature type="signal peptide" evidence="1">
    <location>
        <begin position="1"/>
        <end position="20"/>
    </location>
</feature>
<comment type="caution">
    <text evidence="2">The sequence shown here is derived from an EMBL/GenBank/DDBJ whole genome shotgun (WGS) entry which is preliminary data.</text>
</comment>
<dbReference type="EMBL" id="JABCIY010000169">
    <property type="protein sequence ID" value="KAF7190539.1"/>
    <property type="molecule type" value="Genomic_DNA"/>
</dbReference>
<feature type="chain" id="PRO_5034338900" evidence="1">
    <location>
        <begin position="21"/>
        <end position="239"/>
    </location>
</feature>
<dbReference type="AlphaFoldDB" id="A0A8H6RFE1"/>
<keyword evidence="1" id="KW-0732">Signal</keyword>
<dbReference type="Proteomes" id="UP000660729">
    <property type="component" value="Unassembled WGS sequence"/>
</dbReference>
<protein>
    <submittedName>
        <fullName evidence="2">Uncharacterized protein</fullName>
    </submittedName>
</protein>
<evidence type="ECO:0000313" key="2">
    <source>
        <dbReference type="EMBL" id="KAF7190539.1"/>
    </source>
</evidence>
<evidence type="ECO:0000313" key="3">
    <source>
        <dbReference type="Proteomes" id="UP000660729"/>
    </source>
</evidence>
<organism evidence="2 3">
    <name type="scientific">Pseudocercospora fuligena</name>
    <dbReference type="NCBI Taxonomy" id="685502"/>
    <lineage>
        <taxon>Eukaryota</taxon>
        <taxon>Fungi</taxon>
        <taxon>Dikarya</taxon>
        <taxon>Ascomycota</taxon>
        <taxon>Pezizomycotina</taxon>
        <taxon>Dothideomycetes</taxon>
        <taxon>Dothideomycetidae</taxon>
        <taxon>Mycosphaerellales</taxon>
        <taxon>Mycosphaerellaceae</taxon>
        <taxon>Pseudocercospora</taxon>
    </lineage>
</organism>
<accession>A0A8H6RFE1</accession>
<reference evidence="2" key="1">
    <citation type="submission" date="2020-04" db="EMBL/GenBank/DDBJ databases">
        <title>Draft genome resource of the tomato pathogen Pseudocercospora fuligena.</title>
        <authorList>
            <person name="Zaccaron A."/>
        </authorList>
    </citation>
    <scope>NUCLEOTIDE SEQUENCE</scope>
    <source>
        <strain evidence="2">PF001</strain>
    </source>
</reference>